<dbReference type="SUPFAM" id="SSF54117">
    <property type="entry name" value="Interleukin 8-like chemokines"/>
    <property type="match status" value="1"/>
</dbReference>
<proteinExistence type="inferred from homology"/>
<comment type="subcellular location">
    <subcellularLocation>
        <location evidence="1 9">Secreted</location>
    </subcellularLocation>
</comment>
<evidence type="ECO:0000256" key="6">
    <source>
        <dbReference type="ARBA" id="ARBA00022729"/>
    </source>
</evidence>
<keyword evidence="11" id="KW-1185">Reference proteome</keyword>
<evidence type="ECO:0000256" key="5">
    <source>
        <dbReference type="ARBA" id="ARBA00022525"/>
    </source>
</evidence>
<dbReference type="GO" id="GO:0005615">
    <property type="term" value="C:extracellular space"/>
    <property type="evidence" value="ECO:0007669"/>
    <property type="project" value="UniProtKB-KW"/>
</dbReference>
<feature type="chain" id="PRO_5028504982" description="C-C motif chemokine" evidence="9">
    <location>
        <begin position="20"/>
        <end position="97"/>
    </location>
</feature>
<evidence type="ECO:0000256" key="7">
    <source>
        <dbReference type="ARBA" id="ARBA00023157"/>
    </source>
</evidence>
<comment type="similarity">
    <text evidence="2 9">Belongs to the intercrine beta (chemokine CC) family.</text>
</comment>
<dbReference type="GO" id="GO:0048020">
    <property type="term" value="F:CCR chemokine receptor binding"/>
    <property type="evidence" value="ECO:0007669"/>
    <property type="project" value="TreeGrafter"/>
</dbReference>
<gene>
    <name evidence="12" type="primary">LOC110306055</name>
</gene>
<dbReference type="FunFam" id="2.40.50.40:FF:000002">
    <property type="entry name" value="C-C motif chemokine"/>
    <property type="match status" value="1"/>
</dbReference>
<evidence type="ECO:0000256" key="1">
    <source>
        <dbReference type="ARBA" id="ARBA00004613"/>
    </source>
</evidence>
<dbReference type="SMART" id="SM00199">
    <property type="entry name" value="SCY"/>
    <property type="match status" value="1"/>
</dbReference>
<dbReference type="GO" id="GO:1901741">
    <property type="term" value="P:positive regulation of myoblast fusion"/>
    <property type="evidence" value="ECO:0007669"/>
    <property type="project" value="Ensembl"/>
</dbReference>
<keyword evidence="8" id="KW-0395">Inflammatory response</keyword>
<dbReference type="InterPro" id="IPR036048">
    <property type="entry name" value="Interleukin_8-like_sf"/>
</dbReference>
<evidence type="ECO:0000256" key="4">
    <source>
        <dbReference type="ARBA" id="ARBA00022514"/>
    </source>
</evidence>
<dbReference type="GO" id="GO:0061844">
    <property type="term" value="P:antimicrobial humoral immune response mediated by antimicrobial peptide"/>
    <property type="evidence" value="ECO:0007669"/>
    <property type="project" value="TreeGrafter"/>
</dbReference>
<sequence length="97" mass="10990">MKIYAVLLCLLLVAVTVSPEKLTGPDKAPVTCCFQVLKLKIPLRVLQSYERINNIQCPLEAVVFQTKRGISLCVDPTQKWVSEYMEILDQKSQILQP</sequence>
<keyword evidence="3 9" id="KW-0145">Chemotaxis</keyword>
<evidence type="ECO:0000256" key="9">
    <source>
        <dbReference type="RuleBase" id="RU361150"/>
    </source>
</evidence>
<feature type="signal peptide" evidence="9">
    <location>
        <begin position="1"/>
        <end position="19"/>
    </location>
</feature>
<dbReference type="InterPro" id="IPR000827">
    <property type="entry name" value="Chemokine_CC_CS"/>
</dbReference>
<dbReference type="GO" id="GO:0048245">
    <property type="term" value="P:eosinophil chemotaxis"/>
    <property type="evidence" value="ECO:0007669"/>
    <property type="project" value="TreeGrafter"/>
</dbReference>
<evidence type="ECO:0000313" key="11">
    <source>
        <dbReference type="Proteomes" id="UP000515126"/>
    </source>
</evidence>
<dbReference type="GO" id="GO:0008009">
    <property type="term" value="F:chemokine activity"/>
    <property type="evidence" value="ECO:0007669"/>
    <property type="project" value="InterPro"/>
</dbReference>
<keyword evidence="6 9" id="KW-0732">Signal</keyword>
<organism evidence="11 12">
    <name type="scientific">Mus caroli</name>
    <name type="common">Ryukyu mouse</name>
    <name type="synonym">Ricefield mouse</name>
    <dbReference type="NCBI Taxonomy" id="10089"/>
    <lineage>
        <taxon>Eukaryota</taxon>
        <taxon>Metazoa</taxon>
        <taxon>Chordata</taxon>
        <taxon>Craniata</taxon>
        <taxon>Vertebrata</taxon>
        <taxon>Euteleostomi</taxon>
        <taxon>Mammalia</taxon>
        <taxon>Eutheria</taxon>
        <taxon>Euarchontoglires</taxon>
        <taxon>Glires</taxon>
        <taxon>Rodentia</taxon>
        <taxon>Myomorpha</taxon>
        <taxon>Muroidea</taxon>
        <taxon>Muridae</taxon>
        <taxon>Murinae</taxon>
        <taxon>Mus</taxon>
        <taxon>Mus</taxon>
    </lineage>
</organism>
<dbReference type="InterPro" id="IPR001811">
    <property type="entry name" value="Chemokine_IL8-like_dom"/>
</dbReference>
<evidence type="ECO:0000256" key="2">
    <source>
        <dbReference type="ARBA" id="ARBA00010868"/>
    </source>
</evidence>
<dbReference type="PANTHER" id="PTHR12015:SF209">
    <property type="entry name" value="C-C MOTIF CHEMOKINE 8"/>
    <property type="match status" value="1"/>
</dbReference>
<dbReference type="GO" id="GO:0044828">
    <property type="term" value="P:host-mediated suppression of viral genome replication"/>
    <property type="evidence" value="ECO:0007669"/>
    <property type="project" value="Ensembl"/>
</dbReference>
<dbReference type="GO" id="GO:0007267">
    <property type="term" value="P:cell-cell signaling"/>
    <property type="evidence" value="ECO:0007669"/>
    <property type="project" value="Ensembl"/>
</dbReference>
<dbReference type="InterPro" id="IPR039809">
    <property type="entry name" value="Chemokine_b/g/d"/>
</dbReference>
<dbReference type="GO" id="GO:0045663">
    <property type="term" value="P:positive regulation of myoblast differentiation"/>
    <property type="evidence" value="ECO:0007669"/>
    <property type="project" value="Ensembl"/>
</dbReference>
<accession>A0A6P5QK48</accession>
<dbReference type="Gene3D" id="2.40.50.40">
    <property type="match status" value="1"/>
</dbReference>
<dbReference type="GO" id="GO:0004672">
    <property type="term" value="F:protein kinase activity"/>
    <property type="evidence" value="ECO:0007669"/>
    <property type="project" value="Ensembl"/>
</dbReference>
<keyword evidence="7" id="KW-1015">Disulfide bond</keyword>
<dbReference type="GO" id="GO:0030335">
    <property type="term" value="P:positive regulation of cell migration"/>
    <property type="evidence" value="ECO:0007669"/>
    <property type="project" value="TreeGrafter"/>
</dbReference>
<evidence type="ECO:0000256" key="3">
    <source>
        <dbReference type="ARBA" id="ARBA00022500"/>
    </source>
</evidence>
<dbReference type="RefSeq" id="XP_021033908.1">
    <property type="nucleotide sequence ID" value="XM_021178249.2"/>
</dbReference>
<dbReference type="PROSITE" id="PS00472">
    <property type="entry name" value="SMALL_CYTOKINES_CC"/>
    <property type="match status" value="1"/>
</dbReference>
<dbReference type="GO" id="GO:0006816">
    <property type="term" value="P:calcium ion transport"/>
    <property type="evidence" value="ECO:0007669"/>
    <property type="project" value="Ensembl"/>
</dbReference>
<dbReference type="KEGG" id="mcal:110306055"/>
<dbReference type="Pfam" id="PF00048">
    <property type="entry name" value="IL8"/>
    <property type="match status" value="1"/>
</dbReference>
<dbReference type="GO" id="GO:0070098">
    <property type="term" value="P:chemokine-mediated signaling pathway"/>
    <property type="evidence" value="ECO:0007669"/>
    <property type="project" value="TreeGrafter"/>
</dbReference>
<dbReference type="GeneID" id="110306055"/>
<dbReference type="GO" id="GO:0006874">
    <property type="term" value="P:intracellular calcium ion homeostasis"/>
    <property type="evidence" value="ECO:0007669"/>
    <property type="project" value="Ensembl"/>
</dbReference>
<dbReference type="CDD" id="cd00272">
    <property type="entry name" value="Chemokine_CC"/>
    <property type="match status" value="1"/>
</dbReference>
<name>A0A6P5QK48_MUSCR</name>
<dbReference type="GO" id="GO:0006887">
    <property type="term" value="P:exocytosis"/>
    <property type="evidence" value="ECO:0007669"/>
    <property type="project" value="Ensembl"/>
</dbReference>
<reference evidence="12" key="1">
    <citation type="submission" date="2025-08" db="UniProtKB">
        <authorList>
            <consortium name="RefSeq"/>
        </authorList>
    </citation>
    <scope>IDENTIFICATION</scope>
</reference>
<evidence type="ECO:0000256" key="8">
    <source>
        <dbReference type="ARBA" id="ARBA00023198"/>
    </source>
</evidence>
<evidence type="ECO:0000259" key="10">
    <source>
        <dbReference type="SMART" id="SM00199"/>
    </source>
</evidence>
<evidence type="ECO:0000313" key="12">
    <source>
        <dbReference type="RefSeq" id="XP_021033908.1"/>
    </source>
</evidence>
<keyword evidence="4 9" id="KW-0202">Cytokine</keyword>
<protein>
    <recommendedName>
        <fullName evidence="9">C-C motif chemokine</fullName>
    </recommendedName>
</protein>
<dbReference type="AlphaFoldDB" id="A0A6P5QK48"/>
<dbReference type="PANTHER" id="PTHR12015">
    <property type="entry name" value="SMALL INDUCIBLE CYTOKINE A"/>
    <property type="match status" value="1"/>
</dbReference>
<feature type="domain" description="Chemokine interleukin-8-like" evidence="10">
    <location>
        <begin position="29"/>
        <end position="88"/>
    </location>
</feature>
<dbReference type="GO" id="GO:0006954">
    <property type="term" value="P:inflammatory response"/>
    <property type="evidence" value="ECO:0007669"/>
    <property type="project" value="UniProtKB-KW"/>
</dbReference>
<keyword evidence="5 9" id="KW-0964">Secreted</keyword>
<dbReference type="GO" id="GO:0016004">
    <property type="term" value="F:phospholipase activator activity"/>
    <property type="evidence" value="ECO:0007669"/>
    <property type="project" value="Ensembl"/>
</dbReference>
<dbReference type="Proteomes" id="UP000515126">
    <property type="component" value="Chromosome 11"/>
</dbReference>